<reference evidence="1 2" key="1">
    <citation type="journal article" date="2018" name="Microbiome">
        <title>Fine metagenomic profile of the Mediterranean stratified and mixed water columns revealed by assembly and recruitment.</title>
        <authorList>
            <person name="Haro-Moreno J.M."/>
            <person name="Lopez-Perez M."/>
            <person name="De La Torre J.R."/>
            <person name="Picazo A."/>
            <person name="Camacho A."/>
            <person name="Rodriguez-Valera F."/>
        </authorList>
    </citation>
    <scope>NUCLEOTIDE SEQUENCE [LARGE SCALE GENOMIC DNA]</scope>
    <source>
        <strain evidence="1">MED-G82</strain>
    </source>
</reference>
<name>A0A368BSR1_9GAMM</name>
<dbReference type="SUPFAM" id="SSF51556">
    <property type="entry name" value="Metallo-dependent hydrolases"/>
    <property type="match status" value="1"/>
</dbReference>
<dbReference type="Proteomes" id="UP000253307">
    <property type="component" value="Unassembled WGS sequence"/>
</dbReference>
<accession>A0A368BSR1</accession>
<dbReference type="AlphaFoldDB" id="A0A368BSR1"/>
<comment type="caution">
    <text evidence="1">The sequence shown here is derived from an EMBL/GenBank/DDBJ whole genome shotgun (WGS) entry which is preliminary data.</text>
</comment>
<protein>
    <submittedName>
        <fullName evidence="1">TatD family deoxyribonuclease</fullName>
    </submittedName>
</protein>
<dbReference type="Gene3D" id="3.20.20.140">
    <property type="entry name" value="Metal-dependent hydrolases"/>
    <property type="match status" value="1"/>
</dbReference>
<gene>
    <name evidence="1" type="ORF">DBW96_04010</name>
</gene>
<dbReference type="PANTHER" id="PTHR46124:SF2">
    <property type="entry name" value="D-AMINOACYL-TRNA DEACYLASE"/>
    <property type="match status" value="1"/>
</dbReference>
<organism evidence="1 2">
    <name type="scientific">SAR86 cluster bacterium</name>
    <dbReference type="NCBI Taxonomy" id="2030880"/>
    <lineage>
        <taxon>Bacteria</taxon>
        <taxon>Pseudomonadati</taxon>
        <taxon>Pseudomonadota</taxon>
        <taxon>Gammaproteobacteria</taxon>
        <taxon>SAR86 cluster</taxon>
    </lineage>
</organism>
<evidence type="ECO:0000313" key="1">
    <source>
        <dbReference type="EMBL" id="RCL39907.1"/>
    </source>
</evidence>
<proteinExistence type="predicted"/>
<sequence length="155" mass="17649">MPEFFDIACNLTHESILPNIDDVISEAKLVNVNKLGLISAELEDFSKIASLVKRYPNDLAPTYGVHPHHASQLCGLTKNEFLQLVCKYNPNVIGEIGLDYFRNISTPEEQMHAFEIQLQAAIYLELPVFLHQRDSHNDFLKILRNYHSELSSLVV</sequence>
<dbReference type="GO" id="GO:0005829">
    <property type="term" value="C:cytosol"/>
    <property type="evidence" value="ECO:0007669"/>
    <property type="project" value="TreeGrafter"/>
</dbReference>
<dbReference type="GO" id="GO:0016788">
    <property type="term" value="F:hydrolase activity, acting on ester bonds"/>
    <property type="evidence" value="ECO:0007669"/>
    <property type="project" value="InterPro"/>
</dbReference>
<dbReference type="InterPro" id="IPR001130">
    <property type="entry name" value="TatD-like"/>
</dbReference>
<dbReference type="EMBL" id="QOPE01000034">
    <property type="protein sequence ID" value="RCL39907.1"/>
    <property type="molecule type" value="Genomic_DNA"/>
</dbReference>
<dbReference type="InterPro" id="IPR032466">
    <property type="entry name" value="Metal_Hydrolase"/>
</dbReference>
<feature type="non-terminal residue" evidence="1">
    <location>
        <position position="155"/>
    </location>
</feature>
<evidence type="ECO:0000313" key="2">
    <source>
        <dbReference type="Proteomes" id="UP000253307"/>
    </source>
</evidence>
<dbReference type="PANTHER" id="PTHR46124">
    <property type="entry name" value="D-AMINOACYL-TRNA DEACYLASE"/>
    <property type="match status" value="1"/>
</dbReference>
<dbReference type="Pfam" id="PF01026">
    <property type="entry name" value="TatD_DNase"/>
    <property type="match status" value="1"/>
</dbReference>